<gene>
    <name evidence="1" type="ORF">EDF62_2073</name>
</gene>
<dbReference type="Proteomes" id="UP000295601">
    <property type="component" value="Unassembled WGS sequence"/>
</dbReference>
<comment type="caution">
    <text evidence="1">The sequence shown here is derived from an EMBL/GenBank/DDBJ whole genome shotgun (WGS) entry which is preliminary data.</text>
</comment>
<proteinExistence type="predicted"/>
<accession>A0A4R6RY13</accession>
<dbReference type="EMBL" id="SNYA01000005">
    <property type="protein sequence ID" value="TDP91457.1"/>
    <property type="molecule type" value="Genomic_DNA"/>
</dbReference>
<dbReference type="OrthoDB" id="4990391at2"/>
<sequence length="157" mass="15387">MDLKFTFGGAAPDQHDHGAAPSGISLPITAKPVSLGPASSVLEISVRRAETALIAEAISGDGVTYARAEVALAAGTAPSGEPTPDTLAKAVRSAVSRVVAGLDGPLAESVTGLVLDLGADAADVLAALGMDPAAPTVDAALQRRAGIAMGTPVRIGG</sequence>
<reference evidence="1 2" key="1">
    <citation type="submission" date="2019-03" db="EMBL/GenBank/DDBJ databases">
        <title>Genomic analyses of the natural microbiome of Caenorhabditis elegans.</title>
        <authorList>
            <person name="Samuel B."/>
        </authorList>
    </citation>
    <scope>NUCLEOTIDE SEQUENCE [LARGE SCALE GENOMIC DNA]</scope>
    <source>
        <strain evidence="1 2">JUb18</strain>
    </source>
</reference>
<name>A0A4R6RY13_9MICO</name>
<keyword evidence="2" id="KW-1185">Reference proteome</keyword>
<evidence type="ECO:0000313" key="2">
    <source>
        <dbReference type="Proteomes" id="UP000295601"/>
    </source>
</evidence>
<dbReference type="AlphaFoldDB" id="A0A4R6RY13"/>
<evidence type="ECO:0000313" key="1">
    <source>
        <dbReference type="EMBL" id="TDP91457.1"/>
    </source>
</evidence>
<dbReference type="RefSeq" id="WP_133616943.1">
    <property type="nucleotide sequence ID" value="NZ_CP080492.1"/>
</dbReference>
<protein>
    <submittedName>
        <fullName evidence="1">Uncharacterized protein</fullName>
    </submittedName>
</protein>
<organism evidence="1 2">
    <name type="scientific">Leucobacter luti</name>
    <dbReference type="NCBI Taxonomy" id="340320"/>
    <lineage>
        <taxon>Bacteria</taxon>
        <taxon>Bacillati</taxon>
        <taxon>Actinomycetota</taxon>
        <taxon>Actinomycetes</taxon>
        <taxon>Micrococcales</taxon>
        <taxon>Microbacteriaceae</taxon>
        <taxon>Leucobacter</taxon>
    </lineage>
</organism>